<dbReference type="EMBL" id="AP026074">
    <property type="protein sequence ID" value="BDM74292.1"/>
    <property type="molecule type" value="Genomic_DNA"/>
</dbReference>
<evidence type="ECO:0000256" key="1">
    <source>
        <dbReference type="ARBA" id="ARBA00022527"/>
    </source>
</evidence>
<dbReference type="PANTHER" id="PTHR35526">
    <property type="entry name" value="ANTI-SIGMA-F FACTOR RSBW-RELATED"/>
    <property type="match status" value="1"/>
</dbReference>
<dbReference type="Proteomes" id="UP001059597">
    <property type="component" value="Plasmid SNP1"/>
</dbReference>
<dbReference type="SUPFAM" id="SSF55874">
    <property type="entry name" value="ATPase domain of HSP90 chaperone/DNA topoisomerase II/histidine kinase"/>
    <property type="match status" value="1"/>
</dbReference>
<evidence type="ECO:0000313" key="3">
    <source>
        <dbReference type="EMBL" id="BDM74292.1"/>
    </source>
</evidence>
<protein>
    <recommendedName>
        <fullName evidence="2">Histidine kinase/HSP90-like ATPase domain-containing protein</fullName>
    </recommendedName>
</protein>
<proteinExistence type="predicted"/>
<dbReference type="Gene3D" id="3.30.565.10">
    <property type="entry name" value="Histidine kinase-like ATPase, C-terminal domain"/>
    <property type="match status" value="1"/>
</dbReference>
<dbReference type="InterPro" id="IPR036890">
    <property type="entry name" value="HATPase_C_sf"/>
</dbReference>
<geneLocation type="plasmid" evidence="3 4">
    <name>SNP1</name>
</geneLocation>
<dbReference type="Pfam" id="PF13581">
    <property type="entry name" value="HATPase_c_2"/>
    <property type="match status" value="1"/>
</dbReference>
<dbReference type="CDD" id="cd16936">
    <property type="entry name" value="HATPase_RsbW-like"/>
    <property type="match status" value="1"/>
</dbReference>
<dbReference type="RefSeq" id="WP_261957837.1">
    <property type="nucleotide sequence ID" value="NZ_AP026074.1"/>
</dbReference>
<keyword evidence="1" id="KW-0808">Transferase</keyword>
<keyword evidence="3" id="KW-0614">Plasmid</keyword>
<name>A0ABM8A6M5_STRNI</name>
<keyword evidence="1" id="KW-0418">Kinase</keyword>
<evidence type="ECO:0000313" key="4">
    <source>
        <dbReference type="Proteomes" id="UP001059597"/>
    </source>
</evidence>
<sequence length="175" mass="19364">MLPIIEEADIELTAHQVENWPDAKATVMSPEHWRAGKQTAFSLPALERSVPVCRALARAWLDGQRIQGDDTRYLILLTLSELVTNAIQHSGALRITCRLRRSAGQVHIEVHDGGGTPWVTRRRYPDHGQESGRGLELVAKSCLQWGRRTETGDGCTVWATVPLSTCAPVGRLPQP</sequence>
<keyword evidence="1" id="KW-0723">Serine/threonine-protein kinase</keyword>
<accession>A0ABM8A6M5</accession>
<dbReference type="InterPro" id="IPR050267">
    <property type="entry name" value="Anti-sigma-factor_SerPK"/>
</dbReference>
<organism evidence="3 4">
    <name type="scientific">Streptomyces nigrescens</name>
    <dbReference type="NCBI Taxonomy" id="1920"/>
    <lineage>
        <taxon>Bacteria</taxon>
        <taxon>Bacillati</taxon>
        <taxon>Actinomycetota</taxon>
        <taxon>Actinomycetes</taxon>
        <taxon>Kitasatosporales</taxon>
        <taxon>Streptomycetaceae</taxon>
        <taxon>Streptomyces</taxon>
    </lineage>
</organism>
<reference evidence="3" key="1">
    <citation type="submission" date="2022-06" db="EMBL/GenBank/DDBJ databases">
        <title>Complete genome sequence of Streptomyces nigrescens HEK616.</title>
        <authorList>
            <person name="Asamizu S."/>
            <person name="Onaka H."/>
        </authorList>
    </citation>
    <scope>NUCLEOTIDE SEQUENCE</scope>
    <source>
        <strain evidence="3">HEK616</strain>
        <plasmid evidence="3">SNP1</plasmid>
    </source>
</reference>
<keyword evidence="4" id="KW-1185">Reference proteome</keyword>
<gene>
    <name evidence="3" type="ORF">HEK616_77790</name>
</gene>
<feature type="domain" description="Histidine kinase/HSP90-like ATPase" evidence="2">
    <location>
        <begin position="44"/>
        <end position="142"/>
    </location>
</feature>
<evidence type="ECO:0000259" key="2">
    <source>
        <dbReference type="Pfam" id="PF13581"/>
    </source>
</evidence>
<dbReference type="InterPro" id="IPR003594">
    <property type="entry name" value="HATPase_dom"/>
</dbReference>
<dbReference type="PANTHER" id="PTHR35526:SF3">
    <property type="entry name" value="ANTI-SIGMA-F FACTOR RSBW"/>
    <property type="match status" value="1"/>
</dbReference>